<dbReference type="Proteomes" id="UP000054560">
    <property type="component" value="Unassembled WGS sequence"/>
</dbReference>
<dbReference type="GeneID" id="25918730"/>
<feature type="domain" description="PIK-related kinase FAT" evidence="1">
    <location>
        <begin position="4"/>
        <end position="78"/>
    </location>
</feature>
<feature type="non-terminal residue" evidence="2">
    <location>
        <position position="1"/>
    </location>
</feature>
<dbReference type="Pfam" id="PF02259">
    <property type="entry name" value="FAT"/>
    <property type="match status" value="1"/>
</dbReference>
<proteinExistence type="predicted"/>
<sequence>TTGSYQRAYPYLLALHTLHDVEVAFLKQQSAQTHTSAPSITPDAINQWEARLELLQESDNAREPVLNMRRLLLGMEEELW</sequence>
<protein>
    <recommendedName>
        <fullName evidence="1">PIK-related kinase FAT domain-containing protein</fullName>
    </recommendedName>
</protein>
<keyword evidence="3" id="KW-1185">Reference proteome</keyword>
<dbReference type="RefSeq" id="XP_014143169.1">
    <property type="nucleotide sequence ID" value="XM_014287694.1"/>
</dbReference>
<name>A0A0L0EXR4_9EUKA</name>
<accession>A0A0L0EXR4</accession>
<evidence type="ECO:0000313" key="3">
    <source>
        <dbReference type="Proteomes" id="UP000054560"/>
    </source>
</evidence>
<dbReference type="AlphaFoldDB" id="A0A0L0EXR4"/>
<reference evidence="2 3" key="1">
    <citation type="submission" date="2011-02" db="EMBL/GenBank/DDBJ databases">
        <title>The Genome Sequence of Sphaeroforma arctica JP610.</title>
        <authorList>
            <consortium name="The Broad Institute Genome Sequencing Platform"/>
            <person name="Russ C."/>
            <person name="Cuomo C."/>
            <person name="Young S.K."/>
            <person name="Zeng Q."/>
            <person name="Gargeya S."/>
            <person name="Alvarado L."/>
            <person name="Berlin A."/>
            <person name="Chapman S.B."/>
            <person name="Chen Z."/>
            <person name="Freedman E."/>
            <person name="Gellesch M."/>
            <person name="Goldberg J."/>
            <person name="Griggs A."/>
            <person name="Gujja S."/>
            <person name="Heilman E."/>
            <person name="Heiman D."/>
            <person name="Howarth C."/>
            <person name="Mehta T."/>
            <person name="Neiman D."/>
            <person name="Pearson M."/>
            <person name="Roberts A."/>
            <person name="Saif S."/>
            <person name="Shea T."/>
            <person name="Shenoy N."/>
            <person name="Sisk P."/>
            <person name="Stolte C."/>
            <person name="Sykes S."/>
            <person name="White J."/>
            <person name="Yandava C."/>
            <person name="Burger G."/>
            <person name="Gray M.W."/>
            <person name="Holland P.W.H."/>
            <person name="King N."/>
            <person name="Lang F.B.F."/>
            <person name="Roger A.J."/>
            <person name="Ruiz-Trillo I."/>
            <person name="Haas B."/>
            <person name="Nusbaum C."/>
            <person name="Birren B."/>
        </authorList>
    </citation>
    <scope>NUCLEOTIDE SEQUENCE [LARGE SCALE GENOMIC DNA]</scope>
    <source>
        <strain evidence="2 3">JP610</strain>
    </source>
</reference>
<organism evidence="2 3">
    <name type="scientific">Sphaeroforma arctica JP610</name>
    <dbReference type="NCBI Taxonomy" id="667725"/>
    <lineage>
        <taxon>Eukaryota</taxon>
        <taxon>Ichthyosporea</taxon>
        <taxon>Ichthyophonida</taxon>
        <taxon>Sphaeroforma</taxon>
    </lineage>
</organism>
<gene>
    <name evidence="2" type="ORF">SARC_18226</name>
</gene>
<evidence type="ECO:0000313" key="2">
    <source>
        <dbReference type="EMBL" id="KNC69267.1"/>
    </source>
</evidence>
<evidence type="ECO:0000259" key="1">
    <source>
        <dbReference type="Pfam" id="PF02259"/>
    </source>
</evidence>
<dbReference type="EMBL" id="KQ256281">
    <property type="protein sequence ID" value="KNC69267.1"/>
    <property type="molecule type" value="Genomic_DNA"/>
</dbReference>
<feature type="non-terminal residue" evidence="2">
    <location>
        <position position="80"/>
    </location>
</feature>
<dbReference type="STRING" id="667725.A0A0L0EXR4"/>
<dbReference type="InterPro" id="IPR003151">
    <property type="entry name" value="PIK-rel_kinase_FAT"/>
</dbReference>